<evidence type="ECO:0000259" key="1">
    <source>
        <dbReference type="PROSITE" id="PS50995"/>
    </source>
</evidence>
<evidence type="ECO:0000313" key="3">
    <source>
        <dbReference type="Proteomes" id="UP000307380"/>
    </source>
</evidence>
<accession>A0A4S4FXT9</accession>
<dbReference type="Gene3D" id="1.10.10.10">
    <property type="entry name" value="Winged helix-like DNA-binding domain superfamily/Winged helix DNA-binding domain"/>
    <property type="match status" value="1"/>
</dbReference>
<dbReference type="AlphaFoldDB" id="A0A4S4FXT9"/>
<proteinExistence type="predicted"/>
<dbReference type="OrthoDB" id="8966183at2"/>
<sequence length="157" mass="17095">MPEQITELSVRDALIAQSLVEVVSASNRLTRYAARATGETESPAVWRTLAVLRTSGPLRIGELAAESRVAQPTMTKIVRGLAESEWVLRIADQEDARAWQIAITAKGERAFQTWRARLGEAMLPLFSDLTDEEIEVLASASALVHARIAGQLLTAGD</sequence>
<dbReference type="InterPro" id="IPR036390">
    <property type="entry name" value="WH_DNA-bd_sf"/>
</dbReference>
<keyword evidence="3" id="KW-1185">Reference proteome</keyword>
<dbReference type="Pfam" id="PF01047">
    <property type="entry name" value="MarR"/>
    <property type="match status" value="1"/>
</dbReference>
<reference evidence="2 3" key="1">
    <citation type="submission" date="2019-04" db="EMBL/GenBank/DDBJ databases">
        <authorList>
            <person name="Jiang L."/>
        </authorList>
    </citation>
    <scope>NUCLEOTIDE SEQUENCE [LARGE SCALE GENOMIC DNA]</scope>
    <source>
        <strain evidence="2 3">YIM 131861</strain>
    </source>
</reference>
<dbReference type="SMART" id="SM00347">
    <property type="entry name" value="HTH_MARR"/>
    <property type="match status" value="1"/>
</dbReference>
<dbReference type="PANTHER" id="PTHR39515:SF2">
    <property type="entry name" value="HTH-TYPE TRANSCRIPTIONAL REGULATOR RV0880"/>
    <property type="match status" value="1"/>
</dbReference>
<dbReference type="RefSeq" id="WP_136424325.1">
    <property type="nucleotide sequence ID" value="NZ_OZ241748.1"/>
</dbReference>
<dbReference type="InterPro" id="IPR036388">
    <property type="entry name" value="WH-like_DNA-bd_sf"/>
</dbReference>
<dbReference type="InterPro" id="IPR052526">
    <property type="entry name" value="HTH-type_Bedaq_tolerance"/>
</dbReference>
<gene>
    <name evidence="2" type="ORF">E6C70_09735</name>
</gene>
<dbReference type="PROSITE" id="PS50995">
    <property type="entry name" value="HTH_MARR_2"/>
    <property type="match status" value="1"/>
</dbReference>
<protein>
    <submittedName>
        <fullName evidence="2">MarR family transcriptional regulator</fullName>
    </submittedName>
</protein>
<name>A0A4S4FXT9_9MICO</name>
<evidence type="ECO:0000313" key="2">
    <source>
        <dbReference type="EMBL" id="THG34526.1"/>
    </source>
</evidence>
<dbReference type="Proteomes" id="UP000307380">
    <property type="component" value="Unassembled WGS sequence"/>
</dbReference>
<organism evidence="2 3">
    <name type="scientific">Orlajensenia flava</name>
    <dbReference type="NCBI Taxonomy" id="2565934"/>
    <lineage>
        <taxon>Bacteria</taxon>
        <taxon>Bacillati</taxon>
        <taxon>Actinomycetota</taxon>
        <taxon>Actinomycetes</taxon>
        <taxon>Micrococcales</taxon>
        <taxon>Microbacteriaceae</taxon>
        <taxon>Orlajensenia</taxon>
    </lineage>
</organism>
<dbReference type="InterPro" id="IPR000835">
    <property type="entry name" value="HTH_MarR-typ"/>
</dbReference>
<dbReference type="GO" id="GO:0003700">
    <property type="term" value="F:DNA-binding transcription factor activity"/>
    <property type="evidence" value="ECO:0007669"/>
    <property type="project" value="InterPro"/>
</dbReference>
<feature type="domain" description="HTH marR-type" evidence="1">
    <location>
        <begin position="12"/>
        <end position="146"/>
    </location>
</feature>
<dbReference type="EMBL" id="SSSN01000005">
    <property type="protein sequence ID" value="THG34526.1"/>
    <property type="molecule type" value="Genomic_DNA"/>
</dbReference>
<dbReference type="SUPFAM" id="SSF46785">
    <property type="entry name" value="Winged helix' DNA-binding domain"/>
    <property type="match status" value="1"/>
</dbReference>
<comment type="caution">
    <text evidence="2">The sequence shown here is derived from an EMBL/GenBank/DDBJ whole genome shotgun (WGS) entry which is preliminary data.</text>
</comment>
<dbReference type="PANTHER" id="PTHR39515">
    <property type="entry name" value="CONSERVED PROTEIN"/>
    <property type="match status" value="1"/>
</dbReference>